<evidence type="ECO:0000313" key="4">
    <source>
        <dbReference type="EMBL" id="MBC3862739.1"/>
    </source>
</evidence>
<gene>
    <name evidence="4" type="ORF">H8K32_11555</name>
</gene>
<name>A0A923KQ52_9BURK</name>
<keyword evidence="5" id="KW-1185">Reference proteome</keyword>
<dbReference type="Proteomes" id="UP000634011">
    <property type="component" value="Unassembled WGS sequence"/>
</dbReference>
<dbReference type="GO" id="GO:0003676">
    <property type="term" value="F:nucleic acid binding"/>
    <property type="evidence" value="ECO:0007669"/>
    <property type="project" value="InterPro"/>
</dbReference>
<evidence type="ECO:0000256" key="2">
    <source>
        <dbReference type="HAMAP-Rule" id="MF_00048"/>
    </source>
</evidence>
<evidence type="ECO:0000256" key="3">
    <source>
        <dbReference type="SAM" id="MobiDB-lite"/>
    </source>
</evidence>
<sequence>MRREPVQESAPHDKRTSRRRSGDDGELHALQYLEQNGLKLIQKNFLCKGGELDLIMRDGKTLVFVEVRKRASMQFGGAIASITAAKQRKMQHAAQVFLLQLKQQPPCRFDVIAIEAGTIHWLQNVIVA</sequence>
<dbReference type="NCBIfam" id="NF009150">
    <property type="entry name" value="PRK12497.1-3"/>
    <property type="match status" value="1"/>
</dbReference>
<evidence type="ECO:0000256" key="1">
    <source>
        <dbReference type="ARBA" id="ARBA00006738"/>
    </source>
</evidence>
<dbReference type="RefSeq" id="WP_186912687.1">
    <property type="nucleotide sequence ID" value="NZ_JACOFV010000010.1"/>
</dbReference>
<dbReference type="NCBIfam" id="TIGR00252">
    <property type="entry name" value="YraN family protein"/>
    <property type="match status" value="1"/>
</dbReference>
<protein>
    <recommendedName>
        <fullName evidence="2">UPF0102 protein H8K32_11555</fullName>
    </recommendedName>
</protein>
<dbReference type="AlphaFoldDB" id="A0A923KQ52"/>
<evidence type="ECO:0000313" key="5">
    <source>
        <dbReference type="Proteomes" id="UP000634011"/>
    </source>
</evidence>
<dbReference type="EMBL" id="JACOFV010000010">
    <property type="protein sequence ID" value="MBC3862739.1"/>
    <property type="molecule type" value="Genomic_DNA"/>
</dbReference>
<feature type="region of interest" description="Disordered" evidence="3">
    <location>
        <begin position="1"/>
        <end position="24"/>
    </location>
</feature>
<dbReference type="PANTHER" id="PTHR34039">
    <property type="entry name" value="UPF0102 PROTEIN YRAN"/>
    <property type="match status" value="1"/>
</dbReference>
<dbReference type="Pfam" id="PF02021">
    <property type="entry name" value="UPF0102"/>
    <property type="match status" value="1"/>
</dbReference>
<reference evidence="4" key="1">
    <citation type="submission" date="2020-08" db="EMBL/GenBank/DDBJ databases">
        <title>Novel species isolated from subtropical streams in China.</title>
        <authorList>
            <person name="Lu H."/>
        </authorList>
    </citation>
    <scope>NUCLEOTIDE SEQUENCE</scope>
    <source>
        <strain evidence="4">KACC 12607</strain>
    </source>
</reference>
<dbReference type="HAMAP" id="MF_00048">
    <property type="entry name" value="UPF0102"/>
    <property type="match status" value="1"/>
</dbReference>
<comment type="caution">
    <text evidence="4">The sequence shown here is derived from an EMBL/GenBank/DDBJ whole genome shotgun (WGS) entry which is preliminary data.</text>
</comment>
<dbReference type="InterPro" id="IPR003509">
    <property type="entry name" value="UPF0102_YraN-like"/>
</dbReference>
<dbReference type="SUPFAM" id="SSF52980">
    <property type="entry name" value="Restriction endonuclease-like"/>
    <property type="match status" value="1"/>
</dbReference>
<dbReference type="PANTHER" id="PTHR34039:SF1">
    <property type="entry name" value="UPF0102 PROTEIN YRAN"/>
    <property type="match status" value="1"/>
</dbReference>
<proteinExistence type="inferred from homology"/>
<dbReference type="InterPro" id="IPR011335">
    <property type="entry name" value="Restrct_endonuc-II-like"/>
</dbReference>
<dbReference type="Gene3D" id="3.40.1350.10">
    <property type="match status" value="1"/>
</dbReference>
<comment type="similarity">
    <text evidence="1 2">Belongs to the UPF0102 family.</text>
</comment>
<accession>A0A923KQ52</accession>
<dbReference type="InterPro" id="IPR011856">
    <property type="entry name" value="tRNA_endonuc-like_dom_sf"/>
</dbReference>
<organism evidence="4 5">
    <name type="scientific">Undibacterium jejuense</name>
    <dbReference type="NCBI Taxonomy" id="1344949"/>
    <lineage>
        <taxon>Bacteria</taxon>
        <taxon>Pseudomonadati</taxon>
        <taxon>Pseudomonadota</taxon>
        <taxon>Betaproteobacteria</taxon>
        <taxon>Burkholderiales</taxon>
        <taxon>Oxalobacteraceae</taxon>
        <taxon>Undibacterium</taxon>
    </lineage>
</organism>